<gene>
    <name evidence="2" type="ORF">ON006_20980</name>
</gene>
<keyword evidence="3" id="KW-1185">Reference proteome</keyword>
<dbReference type="AlphaFoldDB" id="A0A9E8N995"/>
<feature type="domain" description="NAD(P)-binding" evidence="1">
    <location>
        <begin position="11"/>
        <end position="203"/>
    </location>
</feature>
<dbReference type="InterPro" id="IPR051606">
    <property type="entry name" value="Polyketide_Oxido-like"/>
</dbReference>
<protein>
    <submittedName>
        <fullName evidence="2">NAD(P)H-binding protein</fullName>
    </submittedName>
</protein>
<name>A0A9E8N995_9BACT</name>
<dbReference type="GO" id="GO:0004074">
    <property type="term" value="F:biliverdin reductase [NAD(P)H] activity"/>
    <property type="evidence" value="ECO:0007669"/>
    <property type="project" value="TreeGrafter"/>
</dbReference>
<dbReference type="Pfam" id="PF13460">
    <property type="entry name" value="NAD_binding_10"/>
    <property type="match status" value="1"/>
</dbReference>
<dbReference type="RefSeq" id="WP_244823816.1">
    <property type="nucleotide sequence ID" value="NZ_CP112998.1"/>
</dbReference>
<dbReference type="PANTHER" id="PTHR43355">
    <property type="entry name" value="FLAVIN REDUCTASE (NADPH)"/>
    <property type="match status" value="1"/>
</dbReference>
<evidence type="ECO:0000313" key="3">
    <source>
        <dbReference type="Proteomes" id="UP001164653"/>
    </source>
</evidence>
<dbReference type="Gene3D" id="3.40.50.720">
    <property type="entry name" value="NAD(P)-binding Rossmann-like Domain"/>
    <property type="match status" value="1"/>
</dbReference>
<dbReference type="GO" id="GO:0042602">
    <property type="term" value="F:riboflavin reductase (NADPH) activity"/>
    <property type="evidence" value="ECO:0007669"/>
    <property type="project" value="TreeGrafter"/>
</dbReference>
<accession>A0A9E8N995</accession>
<dbReference type="Proteomes" id="UP001164653">
    <property type="component" value="Chromosome"/>
</dbReference>
<sequence>MEAIQKIAVIGGGGRTGKYIVDQLLQKGFSLRLLLRNPNTFTIQDPLIEIIHGDVLDEKIVNVLIEGCQAVISTVGQRKDEPLVASRGAKNVISAIQKQQISAGKVRYILLAGLNVDTLFDKKSPETQKATAWMKETFPAIHEDRQKSYAILEASDVDWTLVRVPCIEFSDEKGNVKVDPEDCPGSKISAGDIARFMIGQLMDNTYLRQAPFIAGF</sequence>
<dbReference type="EMBL" id="CP112998">
    <property type="protein sequence ID" value="WAC10224.1"/>
    <property type="molecule type" value="Genomic_DNA"/>
</dbReference>
<dbReference type="SUPFAM" id="SSF51735">
    <property type="entry name" value="NAD(P)-binding Rossmann-fold domains"/>
    <property type="match status" value="1"/>
</dbReference>
<proteinExistence type="predicted"/>
<reference evidence="2" key="1">
    <citation type="submission" date="2022-11" db="EMBL/GenBank/DDBJ databases">
        <title>Dyadobacter pollutisoli sp. nov., isolated from plastic dumped soil.</title>
        <authorList>
            <person name="Kim J.M."/>
            <person name="Kim K.R."/>
            <person name="Lee J.K."/>
            <person name="Hao L."/>
            <person name="Jeon C.O."/>
        </authorList>
    </citation>
    <scope>NUCLEOTIDE SEQUENCE</scope>
    <source>
        <strain evidence="2">U1</strain>
    </source>
</reference>
<evidence type="ECO:0000313" key="2">
    <source>
        <dbReference type="EMBL" id="WAC10224.1"/>
    </source>
</evidence>
<dbReference type="InterPro" id="IPR036291">
    <property type="entry name" value="NAD(P)-bd_dom_sf"/>
</dbReference>
<evidence type="ECO:0000259" key="1">
    <source>
        <dbReference type="Pfam" id="PF13460"/>
    </source>
</evidence>
<dbReference type="KEGG" id="dpf:ON006_20980"/>
<dbReference type="PANTHER" id="PTHR43355:SF2">
    <property type="entry name" value="FLAVIN REDUCTASE (NADPH)"/>
    <property type="match status" value="1"/>
</dbReference>
<dbReference type="InterPro" id="IPR016040">
    <property type="entry name" value="NAD(P)-bd_dom"/>
</dbReference>
<organism evidence="2 3">
    <name type="scientific">Dyadobacter pollutisoli</name>
    <dbReference type="NCBI Taxonomy" id="2910158"/>
    <lineage>
        <taxon>Bacteria</taxon>
        <taxon>Pseudomonadati</taxon>
        <taxon>Bacteroidota</taxon>
        <taxon>Cytophagia</taxon>
        <taxon>Cytophagales</taxon>
        <taxon>Spirosomataceae</taxon>
        <taxon>Dyadobacter</taxon>
    </lineage>
</organism>